<organism evidence="4 5">
    <name type="scientific">Rhodoferax ferrireducens</name>
    <dbReference type="NCBI Taxonomy" id="192843"/>
    <lineage>
        <taxon>Bacteria</taxon>
        <taxon>Pseudomonadati</taxon>
        <taxon>Pseudomonadota</taxon>
        <taxon>Betaproteobacteria</taxon>
        <taxon>Burkholderiales</taxon>
        <taxon>Comamonadaceae</taxon>
        <taxon>Rhodoferax</taxon>
    </lineage>
</organism>
<dbReference type="InterPro" id="IPR020904">
    <property type="entry name" value="Sc_DH/Rdtase_CS"/>
</dbReference>
<evidence type="ECO:0000256" key="3">
    <source>
        <dbReference type="RuleBase" id="RU000363"/>
    </source>
</evidence>
<dbReference type="Proteomes" id="UP001180487">
    <property type="component" value="Unassembled WGS sequence"/>
</dbReference>
<dbReference type="InterPro" id="IPR002347">
    <property type="entry name" value="SDR_fam"/>
</dbReference>
<dbReference type="NCBIfam" id="NF004824">
    <property type="entry name" value="PRK06180.1"/>
    <property type="match status" value="1"/>
</dbReference>
<dbReference type="InterPro" id="IPR036291">
    <property type="entry name" value="NAD(P)-bd_dom_sf"/>
</dbReference>
<dbReference type="Gene3D" id="3.40.50.720">
    <property type="entry name" value="NAD(P)-binding Rossmann-like Domain"/>
    <property type="match status" value="1"/>
</dbReference>
<sequence>MTSNTSFPRIWMVTGASRGIGARITEAALAQGDAVVATARDAAALQQRFGHNAALLALPLDVTDEAQAARAVAAALDRFGRIDVLVNNAGYGLLGAVEEASADEVRRLYETNVFGLLNVARAVLPAMRARRQGHVINISSLGGYQSAAGFGLYCSTKFAVEGLTEALHAELAPLGIHVTAVQPGYFRTDFLDAASLAVSPRILDDYAASAGQVRVAATQINHQQPGDPLRLAQALLALVTSPTPPLRLPLGTDTLQTIADKHAFVERETAQWRGLAASTDFPKQVAAAVV</sequence>
<proteinExistence type="inferred from homology"/>
<name>A0ABU2CEC2_9BURK</name>
<dbReference type="PRINTS" id="PR00080">
    <property type="entry name" value="SDRFAMILY"/>
</dbReference>
<evidence type="ECO:0000313" key="4">
    <source>
        <dbReference type="EMBL" id="MDR7379680.1"/>
    </source>
</evidence>
<dbReference type="PANTHER" id="PTHR43976">
    <property type="entry name" value="SHORT CHAIN DEHYDROGENASE"/>
    <property type="match status" value="1"/>
</dbReference>
<keyword evidence="5" id="KW-1185">Reference proteome</keyword>
<protein>
    <submittedName>
        <fullName evidence="4">NAD(P)-dependent dehydrogenase (Short-subunit alcohol dehydrogenase family)</fullName>
    </submittedName>
</protein>
<gene>
    <name evidence="4" type="ORF">J2X19_004376</name>
</gene>
<dbReference type="PRINTS" id="PR00081">
    <property type="entry name" value="GDHRDH"/>
</dbReference>
<evidence type="ECO:0000256" key="1">
    <source>
        <dbReference type="ARBA" id="ARBA00006484"/>
    </source>
</evidence>
<keyword evidence="2" id="KW-0560">Oxidoreductase</keyword>
<dbReference type="EMBL" id="JAVDXT010000005">
    <property type="protein sequence ID" value="MDR7379680.1"/>
    <property type="molecule type" value="Genomic_DNA"/>
</dbReference>
<dbReference type="RefSeq" id="WP_310376480.1">
    <property type="nucleotide sequence ID" value="NZ_JAVDXT010000005.1"/>
</dbReference>
<dbReference type="PANTHER" id="PTHR43976:SF16">
    <property type="entry name" value="SHORT-CHAIN DEHYDROGENASE_REDUCTASE FAMILY PROTEIN"/>
    <property type="match status" value="1"/>
</dbReference>
<evidence type="ECO:0000313" key="5">
    <source>
        <dbReference type="Proteomes" id="UP001180487"/>
    </source>
</evidence>
<dbReference type="PROSITE" id="PS00061">
    <property type="entry name" value="ADH_SHORT"/>
    <property type="match status" value="1"/>
</dbReference>
<reference evidence="4 5" key="1">
    <citation type="submission" date="2023-07" db="EMBL/GenBank/DDBJ databases">
        <title>Sorghum-associated microbial communities from plants grown in Nebraska, USA.</title>
        <authorList>
            <person name="Schachtman D."/>
        </authorList>
    </citation>
    <scope>NUCLEOTIDE SEQUENCE [LARGE SCALE GENOMIC DNA]</scope>
    <source>
        <strain evidence="4 5">BE313</strain>
    </source>
</reference>
<evidence type="ECO:0000256" key="2">
    <source>
        <dbReference type="ARBA" id="ARBA00023002"/>
    </source>
</evidence>
<dbReference type="Pfam" id="PF00106">
    <property type="entry name" value="adh_short"/>
    <property type="match status" value="1"/>
</dbReference>
<accession>A0ABU2CEC2</accession>
<dbReference type="InterPro" id="IPR051911">
    <property type="entry name" value="SDR_oxidoreductase"/>
</dbReference>
<comment type="caution">
    <text evidence="4">The sequence shown here is derived from an EMBL/GenBank/DDBJ whole genome shotgun (WGS) entry which is preliminary data.</text>
</comment>
<comment type="similarity">
    <text evidence="1 3">Belongs to the short-chain dehydrogenases/reductases (SDR) family.</text>
</comment>
<dbReference type="SUPFAM" id="SSF51735">
    <property type="entry name" value="NAD(P)-binding Rossmann-fold domains"/>
    <property type="match status" value="1"/>
</dbReference>
<dbReference type="CDD" id="cd05374">
    <property type="entry name" value="17beta-HSD-like_SDR_c"/>
    <property type="match status" value="1"/>
</dbReference>